<name>A0A0N8GKL0_9CHLR</name>
<dbReference type="PATRIC" id="fig|1134406.4.peg.2936"/>
<dbReference type="OrthoDB" id="2111735at2"/>
<sequence length="130" mass="13322">MTECTCSCSCQSTEGPALVFPCSGGSNVGQIANSAAIEMDQQNLARIYCLAGVAAPIPGMVDSAKCASGAIAIDGCPVACAKTALENAGITVSQSIIVTELGITKNHIFEWTAEEVKKVVDAVCLPENLN</sequence>
<dbReference type="EMBL" id="LGCL01000045">
    <property type="protein sequence ID" value="KPL69994.1"/>
    <property type="molecule type" value="Genomic_DNA"/>
</dbReference>
<protein>
    <recommendedName>
        <fullName evidence="3">Zinc-binding protein</fullName>
    </recommendedName>
</protein>
<organism evidence="1 2">
    <name type="scientific">Ornatilinea apprima</name>
    <dbReference type="NCBI Taxonomy" id="1134406"/>
    <lineage>
        <taxon>Bacteria</taxon>
        <taxon>Bacillati</taxon>
        <taxon>Chloroflexota</taxon>
        <taxon>Anaerolineae</taxon>
        <taxon>Anaerolineales</taxon>
        <taxon>Anaerolineaceae</taxon>
        <taxon>Ornatilinea</taxon>
    </lineage>
</organism>
<dbReference type="Pfam" id="PF08859">
    <property type="entry name" value="DGC"/>
    <property type="match status" value="1"/>
</dbReference>
<dbReference type="Proteomes" id="UP000050417">
    <property type="component" value="Unassembled WGS sequence"/>
</dbReference>
<keyword evidence="2" id="KW-1185">Reference proteome</keyword>
<dbReference type="AlphaFoldDB" id="A0A0N8GKL0"/>
<dbReference type="InterPro" id="IPR014958">
    <property type="entry name" value="DGC"/>
</dbReference>
<reference evidence="1 2" key="1">
    <citation type="submission" date="2015-07" db="EMBL/GenBank/DDBJ databases">
        <title>Genome sequence of Ornatilinea apprima DSM 23815.</title>
        <authorList>
            <person name="Hemp J."/>
            <person name="Ward L.M."/>
            <person name="Pace L.A."/>
            <person name="Fischer W.W."/>
        </authorList>
    </citation>
    <scope>NUCLEOTIDE SEQUENCE [LARGE SCALE GENOMIC DNA]</scope>
    <source>
        <strain evidence="1 2">P3M-1</strain>
    </source>
</reference>
<gene>
    <name evidence="1" type="ORF">ADN00_18165</name>
</gene>
<comment type="caution">
    <text evidence="1">The sequence shown here is derived from an EMBL/GenBank/DDBJ whole genome shotgun (WGS) entry which is preliminary data.</text>
</comment>
<evidence type="ECO:0000313" key="2">
    <source>
        <dbReference type="Proteomes" id="UP000050417"/>
    </source>
</evidence>
<evidence type="ECO:0000313" key="1">
    <source>
        <dbReference type="EMBL" id="KPL69994.1"/>
    </source>
</evidence>
<proteinExistence type="predicted"/>
<evidence type="ECO:0008006" key="3">
    <source>
        <dbReference type="Google" id="ProtNLM"/>
    </source>
</evidence>
<accession>A0A0N8GKL0</accession>
<dbReference type="RefSeq" id="WP_075064466.1">
    <property type="nucleotide sequence ID" value="NZ_LGCL01000045.1"/>
</dbReference>
<dbReference type="STRING" id="1134406.ADN00_18165"/>
<dbReference type="PIRSF" id="PIRSF037181">
    <property type="entry name" value="DGC"/>
    <property type="match status" value="1"/>
</dbReference>